<dbReference type="RefSeq" id="XP_018734303.1">
    <property type="nucleotide sequence ID" value="XM_018882110.1"/>
</dbReference>
<keyword evidence="3" id="KW-0479">Metal-binding</keyword>
<dbReference type="EMBL" id="CP014501">
    <property type="protein sequence ID" value="ANB11826.1"/>
    <property type="molecule type" value="Genomic_DNA"/>
</dbReference>
<evidence type="ECO:0000313" key="8">
    <source>
        <dbReference type="EMBL" id="ANB11826.1"/>
    </source>
</evidence>
<sequence>MAPPTTAPVYQLTDKALSPKEIIKGPSTYANTINEGPSVLKNWSGPLKVSGALDTAYKFKEITPAIGREYPDLQLKDVLENEEQLRDLAITISRRGVVFFRNQDITIAQQKKLADQLGKLAGKPETSGLHIHPVAPAGGFLKEGSDEIDEEVSIITSKINNDVYNNARIAFRKSSEKYHTDVNFEPVPADYTTLRIIETPDHGGDTLWASGYSLYDKLSPSLRAYLETLVGTYSQPTFKDSTKGEHGIYSAKRGAPENFGDELIAKHPVVRTNPVTGWKSIFSLGTHFTSFDGLTEDESTLLKTYIHNLLVSSHDIQVRFKWNKNDMAIWDNRSVFHTATNDYPIGAGTVVRTGVRTVSVGERPFFSEKSKSREEDLYENKLLV</sequence>
<keyword evidence="5" id="KW-0560">Oxidoreductase</keyword>
<protein>
    <submittedName>
        <fullName evidence="8">Jlp1p</fullName>
    </submittedName>
</protein>
<dbReference type="GO" id="GO:0005737">
    <property type="term" value="C:cytoplasm"/>
    <property type="evidence" value="ECO:0007669"/>
    <property type="project" value="TreeGrafter"/>
</dbReference>
<feature type="domain" description="TauD/TfdA-like" evidence="7">
    <location>
        <begin position="59"/>
        <end position="345"/>
    </location>
</feature>
<gene>
    <name evidence="8" type="primary">JLP1</name>
    <name evidence="8" type="ORF">AWJ20_50</name>
</gene>
<evidence type="ECO:0000259" key="7">
    <source>
        <dbReference type="Pfam" id="PF02668"/>
    </source>
</evidence>
<dbReference type="Gene3D" id="3.60.130.10">
    <property type="entry name" value="Clavaminate synthase-like"/>
    <property type="match status" value="1"/>
</dbReference>
<dbReference type="OrthoDB" id="10257314at2759"/>
<name>A0A167CKV2_9ASCO</name>
<dbReference type="InterPro" id="IPR051323">
    <property type="entry name" value="AtsK-like"/>
</dbReference>
<accession>A0A167CKV2</accession>
<evidence type="ECO:0000256" key="5">
    <source>
        <dbReference type="ARBA" id="ARBA00023002"/>
    </source>
</evidence>
<evidence type="ECO:0000256" key="4">
    <source>
        <dbReference type="ARBA" id="ARBA00022964"/>
    </source>
</evidence>
<evidence type="ECO:0000313" key="9">
    <source>
        <dbReference type="Proteomes" id="UP000189580"/>
    </source>
</evidence>
<organism evidence="8 9">
    <name type="scientific">Sugiyamaella lignohabitans</name>
    <dbReference type="NCBI Taxonomy" id="796027"/>
    <lineage>
        <taxon>Eukaryota</taxon>
        <taxon>Fungi</taxon>
        <taxon>Dikarya</taxon>
        <taxon>Ascomycota</taxon>
        <taxon>Saccharomycotina</taxon>
        <taxon>Dipodascomycetes</taxon>
        <taxon>Dipodascales</taxon>
        <taxon>Trichomonascaceae</taxon>
        <taxon>Sugiyamaella</taxon>
    </lineage>
</organism>
<comment type="cofactor">
    <cofactor evidence="1">
        <name>Fe(2+)</name>
        <dbReference type="ChEBI" id="CHEBI:29033"/>
    </cofactor>
</comment>
<keyword evidence="4" id="KW-0223">Dioxygenase</keyword>
<dbReference type="KEGG" id="slb:AWJ20_50"/>
<dbReference type="GO" id="GO:0046872">
    <property type="term" value="F:metal ion binding"/>
    <property type="evidence" value="ECO:0007669"/>
    <property type="project" value="UniProtKB-KW"/>
</dbReference>
<dbReference type="GeneID" id="30037193"/>
<dbReference type="SUPFAM" id="SSF51197">
    <property type="entry name" value="Clavaminate synthase-like"/>
    <property type="match status" value="1"/>
</dbReference>
<keyword evidence="6" id="KW-0408">Iron</keyword>
<evidence type="ECO:0000256" key="6">
    <source>
        <dbReference type="ARBA" id="ARBA00023004"/>
    </source>
</evidence>
<comment type="similarity">
    <text evidence="2">Belongs to the TfdA dioxygenase family.</text>
</comment>
<dbReference type="InterPro" id="IPR003819">
    <property type="entry name" value="TauD/TfdA-like"/>
</dbReference>
<dbReference type="PANTHER" id="PTHR30468:SF10">
    <property type="entry name" value="TAUD_TFDA-LIKE DOMAIN-CONTAINING PROTEIN"/>
    <property type="match status" value="1"/>
</dbReference>
<dbReference type="PANTHER" id="PTHR30468">
    <property type="entry name" value="ALPHA-KETOGLUTARATE-DEPENDENT SULFONATE DIOXYGENASE"/>
    <property type="match status" value="1"/>
</dbReference>
<reference evidence="8 9" key="1">
    <citation type="submission" date="2016-02" db="EMBL/GenBank/DDBJ databases">
        <title>Complete genome sequence and transcriptome regulation of the pentose utilising yeast Sugiyamaella lignohabitans.</title>
        <authorList>
            <person name="Bellasio M."/>
            <person name="Peymann A."/>
            <person name="Valli M."/>
            <person name="Sipitzky M."/>
            <person name="Graf A."/>
            <person name="Sauer M."/>
            <person name="Marx H."/>
            <person name="Mattanovich D."/>
        </authorList>
    </citation>
    <scope>NUCLEOTIDE SEQUENCE [LARGE SCALE GENOMIC DNA]</scope>
    <source>
        <strain evidence="8 9">CBS 10342</strain>
    </source>
</reference>
<evidence type="ECO:0000256" key="1">
    <source>
        <dbReference type="ARBA" id="ARBA00001954"/>
    </source>
</evidence>
<evidence type="ECO:0000256" key="2">
    <source>
        <dbReference type="ARBA" id="ARBA00005896"/>
    </source>
</evidence>
<dbReference type="GO" id="GO:0016706">
    <property type="term" value="F:2-oxoglutarate-dependent dioxygenase activity"/>
    <property type="evidence" value="ECO:0007669"/>
    <property type="project" value="TreeGrafter"/>
</dbReference>
<dbReference type="Pfam" id="PF02668">
    <property type="entry name" value="TauD"/>
    <property type="match status" value="1"/>
</dbReference>
<dbReference type="Proteomes" id="UP000189580">
    <property type="component" value="Chromosome a"/>
</dbReference>
<proteinExistence type="inferred from homology"/>
<dbReference type="AlphaFoldDB" id="A0A167CKV2"/>
<keyword evidence="9" id="KW-1185">Reference proteome</keyword>
<evidence type="ECO:0000256" key="3">
    <source>
        <dbReference type="ARBA" id="ARBA00022723"/>
    </source>
</evidence>
<dbReference type="InterPro" id="IPR042098">
    <property type="entry name" value="TauD-like_sf"/>
</dbReference>